<dbReference type="Proteomes" id="UP000559256">
    <property type="component" value="Unassembled WGS sequence"/>
</dbReference>
<sequence>MTITVMSDEVRDGEREGDVEGVFVEAEGKLKTTFVHNSVVAREYPPSRFPSHPPTTRHFRYLAFHHSRLVSPGDFAFFLG</sequence>
<accession>A0A8H5LUU1</accession>
<dbReference type="EMBL" id="JAACJM010000011">
    <property type="protein sequence ID" value="KAF5370387.1"/>
    <property type="molecule type" value="Genomic_DNA"/>
</dbReference>
<reference evidence="1 2" key="1">
    <citation type="journal article" date="2020" name="ISME J.">
        <title>Uncovering the hidden diversity of litter-decomposition mechanisms in mushroom-forming fungi.</title>
        <authorList>
            <person name="Floudas D."/>
            <person name="Bentzer J."/>
            <person name="Ahren D."/>
            <person name="Johansson T."/>
            <person name="Persson P."/>
            <person name="Tunlid A."/>
        </authorList>
    </citation>
    <scope>NUCLEOTIDE SEQUENCE [LARGE SCALE GENOMIC DNA]</scope>
    <source>
        <strain evidence="1 2">CBS 291.85</strain>
    </source>
</reference>
<dbReference type="AlphaFoldDB" id="A0A8H5LUU1"/>
<proteinExistence type="predicted"/>
<evidence type="ECO:0000313" key="2">
    <source>
        <dbReference type="Proteomes" id="UP000559256"/>
    </source>
</evidence>
<gene>
    <name evidence="1" type="ORF">D9758_006964</name>
</gene>
<comment type="caution">
    <text evidence="1">The sequence shown here is derived from an EMBL/GenBank/DDBJ whole genome shotgun (WGS) entry which is preliminary data.</text>
</comment>
<protein>
    <submittedName>
        <fullName evidence="1">Uncharacterized protein</fullName>
    </submittedName>
</protein>
<name>A0A8H5LUU1_9AGAR</name>
<evidence type="ECO:0000313" key="1">
    <source>
        <dbReference type="EMBL" id="KAF5370387.1"/>
    </source>
</evidence>
<keyword evidence="2" id="KW-1185">Reference proteome</keyword>
<organism evidence="1 2">
    <name type="scientific">Tetrapyrgos nigripes</name>
    <dbReference type="NCBI Taxonomy" id="182062"/>
    <lineage>
        <taxon>Eukaryota</taxon>
        <taxon>Fungi</taxon>
        <taxon>Dikarya</taxon>
        <taxon>Basidiomycota</taxon>
        <taxon>Agaricomycotina</taxon>
        <taxon>Agaricomycetes</taxon>
        <taxon>Agaricomycetidae</taxon>
        <taxon>Agaricales</taxon>
        <taxon>Marasmiineae</taxon>
        <taxon>Marasmiaceae</taxon>
        <taxon>Tetrapyrgos</taxon>
    </lineage>
</organism>